<dbReference type="GeneID" id="113502747"/>
<keyword evidence="1" id="KW-0732">Signal</keyword>
<dbReference type="KEGG" id="tnl:113502747"/>
<gene>
    <name evidence="3" type="primary">LOC113502747</name>
</gene>
<reference evidence="3" key="1">
    <citation type="submission" date="2025-08" db="UniProtKB">
        <authorList>
            <consortium name="RefSeq"/>
        </authorList>
    </citation>
    <scope>IDENTIFICATION</scope>
</reference>
<feature type="signal peptide" evidence="1">
    <location>
        <begin position="1"/>
        <end position="16"/>
    </location>
</feature>
<feature type="chain" id="PRO_5028904563" evidence="1">
    <location>
        <begin position="17"/>
        <end position="585"/>
    </location>
</feature>
<name>A0A7E5WHM4_TRINI</name>
<keyword evidence="2" id="KW-1185">Reference proteome</keyword>
<proteinExistence type="predicted"/>
<dbReference type="OrthoDB" id="7467570at2759"/>
<organism evidence="2 3">
    <name type="scientific">Trichoplusia ni</name>
    <name type="common">Cabbage looper</name>
    <dbReference type="NCBI Taxonomy" id="7111"/>
    <lineage>
        <taxon>Eukaryota</taxon>
        <taxon>Metazoa</taxon>
        <taxon>Ecdysozoa</taxon>
        <taxon>Arthropoda</taxon>
        <taxon>Hexapoda</taxon>
        <taxon>Insecta</taxon>
        <taxon>Pterygota</taxon>
        <taxon>Neoptera</taxon>
        <taxon>Endopterygota</taxon>
        <taxon>Lepidoptera</taxon>
        <taxon>Glossata</taxon>
        <taxon>Ditrysia</taxon>
        <taxon>Noctuoidea</taxon>
        <taxon>Noctuidae</taxon>
        <taxon>Plusiinae</taxon>
        <taxon>Trichoplusia</taxon>
    </lineage>
</organism>
<protein>
    <submittedName>
        <fullName evidence="3">Uncharacterized protein LOC113502747 isoform X1</fullName>
    </submittedName>
</protein>
<dbReference type="AlphaFoldDB" id="A0A7E5WHM4"/>
<sequence>MLRACVLLVSVCVAAAALSGRGFFCRDPDTGKLHAVNTTWASSTFCGNYHCKLRRKNITETEYPPIRQMNITNVKLPSRNAIKETDKNETNPIKKQAVKDVAKKDKQSDPDIISEILIQDIIPIDRNRGIKFDEPIDDLNDTENDRYLTDKEIKSISEILHTVKKSDLDAIVEIYNLAQDIYKEMDKTSTDQVLEEAFYASKDIQNVKSQPEVRAPKKNDHVSYWYEPLNSGKIRPADQLRNDLQRNEVVPGPNDVVPVIPAVLMADMEVQSSNVVLIASTQPTVPKIQTPVVPAQATLAPRVKQMTDTYFNGPLSNKDFGKLPYYYPMSNFQKMASYVHPPQPKMAIPSLPLPKPTFKPVTYRPQYYIGGKYQKEIKPSILLPYPFSYIRHYNWSYPQNIFHSRHQIDHFEARRKANKNPNYINKLNNAILMNPDLENFQDLAVKLTRKEQKVPISTTIRKVKEEKRRPEWQTDPLPKHVIEEVRAKVDDKQRILKPFPFRKRVKLERVGKVIKMDEHALNRSKRSTDEKRKISENDRLEPELYEVYIERTTCNSDYSVPGYFRYGNLSEPFPNCCPQRIAGHR</sequence>
<dbReference type="InParanoid" id="A0A7E5WHM4"/>
<dbReference type="RefSeq" id="XP_026740203.1">
    <property type="nucleotide sequence ID" value="XM_026884402.1"/>
</dbReference>
<evidence type="ECO:0000313" key="2">
    <source>
        <dbReference type="Proteomes" id="UP000322000"/>
    </source>
</evidence>
<dbReference type="Proteomes" id="UP000322000">
    <property type="component" value="Chromosome 18"/>
</dbReference>
<evidence type="ECO:0000256" key="1">
    <source>
        <dbReference type="SAM" id="SignalP"/>
    </source>
</evidence>
<accession>A0A7E5WHM4</accession>
<evidence type="ECO:0000313" key="3">
    <source>
        <dbReference type="RefSeq" id="XP_026740203.1"/>
    </source>
</evidence>